<keyword evidence="2" id="KW-1185">Reference proteome</keyword>
<evidence type="ECO:0000313" key="1">
    <source>
        <dbReference type="EMBL" id="CUR34490.1"/>
    </source>
</evidence>
<protein>
    <submittedName>
        <fullName evidence="1">Uncharacterized protein</fullName>
    </submittedName>
</protein>
<dbReference type="AlphaFoldDB" id="A0A1J1LR69"/>
<evidence type="ECO:0000313" key="2">
    <source>
        <dbReference type="Proteomes" id="UP000184315"/>
    </source>
</evidence>
<accession>A0A1J1LR69</accession>
<dbReference type="STRING" id="671072.PL9214640497"/>
<dbReference type="EMBL" id="CZDF01000171">
    <property type="protein sequence ID" value="CUR34490.1"/>
    <property type="molecule type" value="Genomic_DNA"/>
</dbReference>
<dbReference type="Proteomes" id="UP000184315">
    <property type="component" value="Unassembled WGS sequence"/>
</dbReference>
<organism evidence="1 2">
    <name type="scientific">Planktothrix tepida PCC 9214</name>
    <dbReference type="NCBI Taxonomy" id="671072"/>
    <lineage>
        <taxon>Bacteria</taxon>
        <taxon>Bacillati</taxon>
        <taxon>Cyanobacteriota</taxon>
        <taxon>Cyanophyceae</taxon>
        <taxon>Oscillatoriophycideae</taxon>
        <taxon>Oscillatoriales</taxon>
        <taxon>Microcoleaceae</taxon>
        <taxon>Planktothrix</taxon>
    </lineage>
</organism>
<reference evidence="2" key="1">
    <citation type="submission" date="2015-10" db="EMBL/GenBank/DDBJ databases">
        <authorList>
            <person name="Regsiter A."/>
            <person name="william w."/>
        </authorList>
    </citation>
    <scope>NUCLEOTIDE SEQUENCE [LARGE SCALE GENOMIC DNA]</scope>
</reference>
<sequence>MIGQSINRWGIRVKKFEGAAILPEIESLVLPAVNQLCQVYESGYCILSVEQWLIGKGFC</sequence>
<proteinExistence type="predicted"/>
<name>A0A1J1LR69_9CYAN</name>
<gene>
    <name evidence="1" type="ORF">PL9214640497</name>
</gene>